<protein>
    <submittedName>
        <fullName evidence="1">Uncharacterized protein</fullName>
    </submittedName>
</protein>
<reference evidence="2" key="1">
    <citation type="submission" date="2016-12" db="EMBL/GenBank/DDBJ databases">
        <authorList>
            <person name="Rodrigo-Torres L."/>
            <person name="Arahal R.D."/>
            <person name="Lucena T."/>
        </authorList>
    </citation>
    <scope>NUCLEOTIDE SEQUENCE [LARGE SCALE GENOMIC DNA]</scope>
</reference>
<accession>A0A1M7YPQ0</accession>
<dbReference type="AlphaFoldDB" id="A0A1M7YPQ0"/>
<name>A0A1M7YPQ0_9VIBR</name>
<evidence type="ECO:0000313" key="2">
    <source>
        <dbReference type="Proteomes" id="UP000184600"/>
    </source>
</evidence>
<dbReference type="EMBL" id="FRFG01000005">
    <property type="protein sequence ID" value="SHO54591.1"/>
    <property type="molecule type" value="Genomic_DNA"/>
</dbReference>
<gene>
    <name evidence="1" type="ORF">VQ7734_00305</name>
</gene>
<dbReference type="STRING" id="1117707.VQ7734_00305"/>
<evidence type="ECO:0000313" key="1">
    <source>
        <dbReference type="EMBL" id="SHO54591.1"/>
    </source>
</evidence>
<sequence>MKSSDKNDTKRIFSAFNHLISKDFSVINFAIFI</sequence>
<dbReference type="Proteomes" id="UP000184600">
    <property type="component" value="Unassembled WGS sequence"/>
</dbReference>
<organism evidence="1 2">
    <name type="scientific">Vibrio quintilis</name>
    <dbReference type="NCBI Taxonomy" id="1117707"/>
    <lineage>
        <taxon>Bacteria</taxon>
        <taxon>Pseudomonadati</taxon>
        <taxon>Pseudomonadota</taxon>
        <taxon>Gammaproteobacteria</taxon>
        <taxon>Vibrionales</taxon>
        <taxon>Vibrionaceae</taxon>
        <taxon>Vibrio</taxon>
    </lineage>
</organism>
<proteinExistence type="predicted"/>
<keyword evidence="2" id="KW-1185">Reference proteome</keyword>